<dbReference type="PANTHER" id="PTHR42893">
    <property type="entry name" value="PROTEIN DETOXIFICATION 44, CHLOROPLASTIC-RELATED"/>
    <property type="match status" value="1"/>
</dbReference>
<feature type="transmembrane region" description="Helical" evidence="7">
    <location>
        <begin position="420"/>
        <end position="438"/>
    </location>
</feature>
<dbReference type="KEGG" id="pti:PHATRDRAFT_55128"/>
<dbReference type="eggNOG" id="KOG1347">
    <property type="taxonomic scope" value="Eukaryota"/>
</dbReference>
<organism evidence="8 9">
    <name type="scientific">Phaeodactylum tricornutum (strain CCAP 1055/1)</name>
    <dbReference type="NCBI Taxonomy" id="556484"/>
    <lineage>
        <taxon>Eukaryota</taxon>
        <taxon>Sar</taxon>
        <taxon>Stramenopiles</taxon>
        <taxon>Ochrophyta</taxon>
        <taxon>Bacillariophyta</taxon>
        <taxon>Bacillariophyceae</taxon>
        <taxon>Bacillariophycidae</taxon>
        <taxon>Naviculales</taxon>
        <taxon>Phaeodactylaceae</taxon>
        <taxon>Phaeodactylum</taxon>
    </lineage>
</organism>
<dbReference type="NCBIfam" id="TIGR00797">
    <property type="entry name" value="matE"/>
    <property type="match status" value="1"/>
</dbReference>
<dbReference type="InParanoid" id="B7GCL3"/>
<evidence type="ECO:0000256" key="6">
    <source>
        <dbReference type="SAM" id="MobiDB-lite"/>
    </source>
</evidence>
<evidence type="ECO:0000313" key="9">
    <source>
        <dbReference type="Proteomes" id="UP000000759"/>
    </source>
</evidence>
<dbReference type="InterPro" id="IPR002528">
    <property type="entry name" value="MATE_fam"/>
</dbReference>
<keyword evidence="4 7" id="KW-1133">Transmembrane helix</keyword>
<protein>
    <recommendedName>
        <fullName evidence="10">Protein DETOXIFICATION</fullName>
    </recommendedName>
</protein>
<feature type="region of interest" description="Disordered" evidence="6">
    <location>
        <begin position="205"/>
        <end position="230"/>
    </location>
</feature>
<feature type="transmembrane region" description="Helical" evidence="7">
    <location>
        <begin position="164"/>
        <end position="186"/>
    </location>
</feature>
<dbReference type="GO" id="GO:0042910">
    <property type="term" value="F:xenobiotic transmembrane transporter activity"/>
    <property type="evidence" value="ECO:0007669"/>
    <property type="project" value="InterPro"/>
</dbReference>
<feature type="transmembrane region" description="Helical" evidence="7">
    <location>
        <begin position="70"/>
        <end position="91"/>
    </location>
</feature>
<dbReference type="Proteomes" id="UP000000759">
    <property type="component" value="Chromosome 26"/>
</dbReference>
<feature type="transmembrane region" description="Helical" evidence="7">
    <location>
        <begin position="111"/>
        <end position="131"/>
    </location>
</feature>
<keyword evidence="3 7" id="KW-0812">Transmembrane</keyword>
<dbReference type="AlphaFoldDB" id="B7GCL3"/>
<dbReference type="OMA" id="GEMPERM"/>
<reference evidence="8 9" key="1">
    <citation type="journal article" date="2008" name="Nature">
        <title>The Phaeodactylum genome reveals the evolutionary history of diatom genomes.</title>
        <authorList>
            <person name="Bowler C."/>
            <person name="Allen A.E."/>
            <person name="Badger J.H."/>
            <person name="Grimwood J."/>
            <person name="Jabbari K."/>
            <person name="Kuo A."/>
            <person name="Maheswari U."/>
            <person name="Martens C."/>
            <person name="Maumus F."/>
            <person name="Otillar R.P."/>
            <person name="Rayko E."/>
            <person name="Salamov A."/>
            <person name="Vandepoele K."/>
            <person name="Beszteri B."/>
            <person name="Gruber A."/>
            <person name="Heijde M."/>
            <person name="Katinka M."/>
            <person name="Mock T."/>
            <person name="Valentin K."/>
            <person name="Verret F."/>
            <person name="Berges J.A."/>
            <person name="Brownlee C."/>
            <person name="Cadoret J.P."/>
            <person name="Chiovitti A."/>
            <person name="Choi C.J."/>
            <person name="Coesel S."/>
            <person name="De Martino A."/>
            <person name="Detter J.C."/>
            <person name="Durkin C."/>
            <person name="Falciatore A."/>
            <person name="Fournet J."/>
            <person name="Haruta M."/>
            <person name="Huysman M.J."/>
            <person name="Jenkins B.D."/>
            <person name="Jiroutova K."/>
            <person name="Jorgensen R.E."/>
            <person name="Joubert Y."/>
            <person name="Kaplan A."/>
            <person name="Kroger N."/>
            <person name="Kroth P.G."/>
            <person name="La Roche J."/>
            <person name="Lindquist E."/>
            <person name="Lommer M."/>
            <person name="Martin-Jezequel V."/>
            <person name="Lopez P.J."/>
            <person name="Lucas S."/>
            <person name="Mangogna M."/>
            <person name="McGinnis K."/>
            <person name="Medlin L.K."/>
            <person name="Montsant A."/>
            <person name="Oudot-Le Secq M.P."/>
            <person name="Napoli C."/>
            <person name="Obornik M."/>
            <person name="Parker M.S."/>
            <person name="Petit J.L."/>
            <person name="Porcel B.M."/>
            <person name="Poulsen N."/>
            <person name="Robison M."/>
            <person name="Rychlewski L."/>
            <person name="Rynearson T.A."/>
            <person name="Schmutz J."/>
            <person name="Shapiro H."/>
            <person name="Siaut M."/>
            <person name="Stanley M."/>
            <person name="Sussman M.R."/>
            <person name="Taylor A.R."/>
            <person name="Vardi A."/>
            <person name="von Dassow P."/>
            <person name="Vyverman W."/>
            <person name="Willis A."/>
            <person name="Wyrwicz L.S."/>
            <person name="Rokhsar D.S."/>
            <person name="Weissenbach J."/>
            <person name="Armbrust E.V."/>
            <person name="Green B.R."/>
            <person name="Van de Peer Y."/>
            <person name="Grigoriev I.V."/>
        </authorList>
    </citation>
    <scope>NUCLEOTIDE SEQUENCE [LARGE SCALE GENOMIC DNA]</scope>
    <source>
        <strain evidence="8 9">CCAP 1055/1</strain>
    </source>
</reference>
<feature type="transmembrane region" description="Helical" evidence="7">
    <location>
        <begin position="138"/>
        <end position="158"/>
    </location>
</feature>
<evidence type="ECO:0000256" key="3">
    <source>
        <dbReference type="ARBA" id="ARBA00022692"/>
    </source>
</evidence>
<evidence type="ECO:0000256" key="7">
    <source>
        <dbReference type="SAM" id="Phobius"/>
    </source>
</evidence>
<dbReference type="EMBL" id="CM000628">
    <property type="protein sequence ID" value="EEC43564.1"/>
    <property type="molecule type" value="Genomic_DNA"/>
</dbReference>
<evidence type="ECO:0000313" key="8">
    <source>
        <dbReference type="EMBL" id="EEC43564.1"/>
    </source>
</evidence>
<feature type="transmembrane region" description="Helical" evidence="7">
    <location>
        <begin position="20"/>
        <end position="40"/>
    </location>
</feature>
<reference evidence="9" key="2">
    <citation type="submission" date="2008-08" db="EMBL/GenBank/DDBJ databases">
        <authorList>
            <consortium name="Diatom Consortium"/>
            <person name="Grigoriev I."/>
            <person name="Grimwood J."/>
            <person name="Kuo A."/>
            <person name="Otillar R.P."/>
            <person name="Salamov A."/>
            <person name="Detter J.C."/>
            <person name="Lindquist E."/>
            <person name="Shapiro H."/>
            <person name="Lucas S."/>
            <person name="Glavina del Rio T."/>
            <person name="Pitluck S."/>
            <person name="Rokhsar D."/>
            <person name="Bowler C."/>
        </authorList>
    </citation>
    <scope>GENOME REANNOTATION</scope>
    <source>
        <strain evidence="9">CCAP 1055/1</strain>
    </source>
</reference>
<comment type="similarity">
    <text evidence="2">Belongs to the multi antimicrobial extrusion (MATE) (TC 2.A.66.1) family.</text>
</comment>
<feature type="transmembrane region" description="Helical" evidence="7">
    <location>
        <begin position="320"/>
        <end position="339"/>
    </location>
</feature>
<evidence type="ECO:0000256" key="2">
    <source>
        <dbReference type="ARBA" id="ARBA00010199"/>
    </source>
</evidence>
<feature type="transmembrane region" description="Helical" evidence="7">
    <location>
        <begin position="244"/>
        <end position="264"/>
    </location>
</feature>
<dbReference type="PANTHER" id="PTHR42893:SF46">
    <property type="entry name" value="PROTEIN DETOXIFICATION 44, CHLOROPLASTIC"/>
    <property type="match status" value="1"/>
</dbReference>
<name>B7GCL3_PHATC</name>
<comment type="subcellular location">
    <subcellularLocation>
        <location evidence="1">Membrane</location>
        <topology evidence="1">Multi-pass membrane protein</topology>
    </subcellularLocation>
</comment>
<feature type="transmembrane region" description="Helical" evidence="7">
    <location>
        <begin position="284"/>
        <end position="308"/>
    </location>
</feature>
<dbReference type="GO" id="GO:0015297">
    <property type="term" value="F:antiporter activity"/>
    <property type="evidence" value="ECO:0007669"/>
    <property type="project" value="InterPro"/>
</dbReference>
<evidence type="ECO:0000256" key="5">
    <source>
        <dbReference type="ARBA" id="ARBA00023136"/>
    </source>
</evidence>
<dbReference type="RefSeq" id="XP_002184828.1">
    <property type="nucleotide sequence ID" value="XM_002184792.1"/>
</dbReference>
<dbReference type="Pfam" id="PF01554">
    <property type="entry name" value="MatE"/>
    <property type="match status" value="2"/>
</dbReference>
<gene>
    <name evidence="8" type="ORF">PHATRDRAFT_55128</name>
</gene>
<keyword evidence="5 7" id="KW-0472">Membrane</keyword>
<accession>B7GCL3</accession>
<proteinExistence type="inferred from homology"/>
<keyword evidence="9" id="KW-1185">Reference proteome</keyword>
<evidence type="ECO:0000256" key="1">
    <source>
        <dbReference type="ARBA" id="ARBA00004141"/>
    </source>
</evidence>
<dbReference type="GO" id="GO:0016020">
    <property type="term" value="C:membrane"/>
    <property type="evidence" value="ECO:0007669"/>
    <property type="project" value="UniProtKB-SubCell"/>
</dbReference>
<evidence type="ECO:0000256" key="4">
    <source>
        <dbReference type="ARBA" id="ARBA00022989"/>
    </source>
</evidence>
<dbReference type="GeneID" id="7198708"/>
<evidence type="ECO:0008006" key="10">
    <source>
        <dbReference type="Google" id="ProtNLM"/>
    </source>
</evidence>
<dbReference type="OrthoDB" id="2126698at2759"/>
<dbReference type="PaxDb" id="2850-Phatr55128"/>
<dbReference type="HOGENOM" id="CLU_610417_0_0_1"/>
<dbReference type="InterPro" id="IPR044644">
    <property type="entry name" value="DinF-like"/>
</dbReference>
<sequence>MLADPVLSLIDTAYVGRLGSVPLAALGACTSIFHLAFNAFRATTAATTSLVSSRLQQDEQKAREVTQTSLLLGVTMGLAVAVTLWAAGRPILASMGVPSDSVLFPDACAYLYARCGAAPVVLWIGVAEGAFRGYGDTIVPLVASLTAAAINLVLDPILMFTLGWGVRGAAAATALAQFGAAIVYAVQLKRRNMLPALRRRSQSSVSSAATVTTNQKTAAAPALPSTSASSTATTTSRWDVIRTILGANVAMMTKQGSLLLAWAYATAKATRMGAAHVAAHQVGLSVWLVFALILDGAAVAAQVLASRAYANRDRAAVRTLLWYFTKVALLQGVVSLLLVDGLDWILPGLFTPDRTVQAHLHRLVPYLAAQQVLVSLTLVWESLAVGAQEFRSLAVGTTLATVASVYQLRQQTTVEGIWKVGIVTLFAGRLLTAAVANIRAYRKLPRQTA</sequence>